<feature type="compositionally biased region" description="Low complexity" evidence="1">
    <location>
        <begin position="40"/>
        <end position="52"/>
    </location>
</feature>
<evidence type="ECO:0000313" key="3">
    <source>
        <dbReference type="EMBL" id="UPL48792.1"/>
    </source>
</evidence>
<dbReference type="RefSeq" id="WP_247975148.1">
    <property type="nucleotide sequence ID" value="NZ_CP095848.1"/>
</dbReference>
<feature type="region of interest" description="Disordered" evidence="1">
    <location>
        <begin position="20"/>
        <end position="115"/>
    </location>
</feature>
<dbReference type="Proteomes" id="UP000829647">
    <property type="component" value="Chromosome"/>
</dbReference>
<proteinExistence type="predicted"/>
<evidence type="ECO:0000256" key="2">
    <source>
        <dbReference type="SAM" id="SignalP"/>
    </source>
</evidence>
<accession>A0ABY4JA10</accession>
<keyword evidence="2" id="KW-0732">Signal</keyword>
<sequence length="115" mass="12397">MRTSLLPFLLVGLACLFTEAPTQAQTKPATRTKAAYQRTSSSRPRARAGAYARYDRSGRRDEENLKLAPGLRLNMPSPPTTDYMGRPLKKKPAKQPAGGPTTISAEGGKKAAGRP</sequence>
<protein>
    <recommendedName>
        <fullName evidence="5">Secreted protein</fullName>
    </recommendedName>
</protein>
<feature type="compositionally biased region" description="Polar residues" evidence="1">
    <location>
        <begin position="20"/>
        <end position="29"/>
    </location>
</feature>
<dbReference type="EMBL" id="CP095848">
    <property type="protein sequence ID" value="UPL48792.1"/>
    <property type="molecule type" value="Genomic_DNA"/>
</dbReference>
<evidence type="ECO:0008006" key="5">
    <source>
        <dbReference type="Google" id="ProtNLM"/>
    </source>
</evidence>
<feature type="chain" id="PRO_5045778771" description="Secreted protein" evidence="2">
    <location>
        <begin position="25"/>
        <end position="115"/>
    </location>
</feature>
<name>A0ABY4JA10_9BACT</name>
<feature type="signal peptide" evidence="2">
    <location>
        <begin position="1"/>
        <end position="24"/>
    </location>
</feature>
<dbReference type="PROSITE" id="PS51257">
    <property type="entry name" value="PROKAR_LIPOPROTEIN"/>
    <property type="match status" value="1"/>
</dbReference>
<gene>
    <name evidence="3" type="ORF">MWH26_16585</name>
</gene>
<organism evidence="3 4">
    <name type="scientific">Hymenobacter sublimis</name>
    <dbReference type="NCBI Taxonomy" id="2933777"/>
    <lineage>
        <taxon>Bacteria</taxon>
        <taxon>Pseudomonadati</taxon>
        <taxon>Bacteroidota</taxon>
        <taxon>Cytophagia</taxon>
        <taxon>Cytophagales</taxon>
        <taxon>Hymenobacteraceae</taxon>
        <taxon>Hymenobacter</taxon>
    </lineage>
</organism>
<reference evidence="3 4" key="1">
    <citation type="submission" date="2022-04" db="EMBL/GenBank/DDBJ databases">
        <title>Hymenobacter sp. isolated from the air.</title>
        <authorList>
            <person name="Won M."/>
            <person name="Lee C.-M."/>
            <person name="Woen H.-Y."/>
            <person name="Kwon S.-W."/>
        </authorList>
    </citation>
    <scope>NUCLEOTIDE SEQUENCE [LARGE SCALE GENOMIC DNA]</scope>
    <source>
        <strain evidence="4">5516 S-25</strain>
    </source>
</reference>
<feature type="compositionally biased region" description="Basic and acidic residues" evidence="1">
    <location>
        <begin position="53"/>
        <end position="65"/>
    </location>
</feature>
<evidence type="ECO:0000256" key="1">
    <source>
        <dbReference type="SAM" id="MobiDB-lite"/>
    </source>
</evidence>
<keyword evidence="4" id="KW-1185">Reference proteome</keyword>
<evidence type="ECO:0000313" key="4">
    <source>
        <dbReference type="Proteomes" id="UP000829647"/>
    </source>
</evidence>